<dbReference type="GO" id="GO:0005634">
    <property type="term" value="C:nucleus"/>
    <property type="evidence" value="ECO:0007669"/>
    <property type="project" value="TreeGrafter"/>
</dbReference>
<dbReference type="GO" id="GO:0003950">
    <property type="term" value="F:NAD+ poly-ADP-ribosyltransferase activity"/>
    <property type="evidence" value="ECO:0007669"/>
    <property type="project" value="TreeGrafter"/>
</dbReference>
<evidence type="ECO:0000259" key="1">
    <source>
        <dbReference type="PROSITE" id="PS50918"/>
    </source>
</evidence>
<sequence>MRERQNVIHIFSDNERRPICEANLHNTCSQGVEICPNHHYSLSYLWQMKVNDIWETMTGDICIEEAFCDPAEDFLKYEDFMRVVIIDFNQLICKDEHTLTSFPVRRMSTESYMEVPEKQDYHTMWIWYWKNDAGCWIPYEIDLRTGKKTDIRRRPRMITTDNTANGGDWSAGFVELKKIEKRFLLQRCPVRMGT</sequence>
<organism evidence="2 3">
    <name type="scientific">Paralvinella palmiformis</name>
    <dbReference type="NCBI Taxonomy" id="53620"/>
    <lineage>
        <taxon>Eukaryota</taxon>
        <taxon>Metazoa</taxon>
        <taxon>Spiralia</taxon>
        <taxon>Lophotrochozoa</taxon>
        <taxon>Annelida</taxon>
        <taxon>Polychaeta</taxon>
        <taxon>Sedentaria</taxon>
        <taxon>Canalipalpata</taxon>
        <taxon>Terebellida</taxon>
        <taxon>Terebelliformia</taxon>
        <taxon>Alvinellidae</taxon>
        <taxon>Paralvinella</taxon>
    </lineage>
</organism>
<dbReference type="Pfam" id="PF23466">
    <property type="entry name" value="WWE_4"/>
    <property type="match status" value="1"/>
</dbReference>
<accession>A0AAD9J1V8</accession>
<dbReference type="AlphaFoldDB" id="A0AAD9J1V8"/>
<evidence type="ECO:0000313" key="2">
    <source>
        <dbReference type="EMBL" id="KAK2144606.1"/>
    </source>
</evidence>
<dbReference type="InterPro" id="IPR004170">
    <property type="entry name" value="WWE_dom"/>
</dbReference>
<dbReference type="PANTHER" id="PTHR45740:SF2">
    <property type="entry name" value="POLY [ADP-RIBOSE] POLYMERASE"/>
    <property type="match status" value="1"/>
</dbReference>
<protein>
    <recommendedName>
        <fullName evidence="1">WWE domain-containing protein</fullName>
    </recommendedName>
</protein>
<proteinExistence type="predicted"/>
<keyword evidence="3" id="KW-1185">Reference proteome</keyword>
<dbReference type="InterPro" id="IPR051712">
    <property type="entry name" value="ARTD-AVP"/>
</dbReference>
<dbReference type="PROSITE" id="PS50918">
    <property type="entry name" value="WWE"/>
    <property type="match status" value="1"/>
</dbReference>
<reference evidence="2" key="1">
    <citation type="journal article" date="2023" name="Mol. Biol. Evol.">
        <title>Third-Generation Sequencing Reveals the Adaptive Role of the Epigenome in Three Deep-Sea Polychaetes.</title>
        <authorList>
            <person name="Perez M."/>
            <person name="Aroh O."/>
            <person name="Sun Y."/>
            <person name="Lan Y."/>
            <person name="Juniper S.K."/>
            <person name="Young C.R."/>
            <person name="Angers B."/>
            <person name="Qian P.Y."/>
        </authorList>
    </citation>
    <scope>NUCLEOTIDE SEQUENCE</scope>
    <source>
        <strain evidence="2">P08H-3</strain>
    </source>
</reference>
<feature type="domain" description="WWE" evidence="1">
    <location>
        <begin position="111"/>
        <end position="191"/>
    </location>
</feature>
<name>A0AAD9J1V8_9ANNE</name>
<gene>
    <name evidence="2" type="ORF">LSH36_744g01086</name>
</gene>
<comment type="caution">
    <text evidence="2">The sequence shown here is derived from an EMBL/GenBank/DDBJ whole genome shotgun (WGS) entry which is preliminary data.</text>
</comment>
<dbReference type="Proteomes" id="UP001208570">
    <property type="component" value="Unassembled WGS sequence"/>
</dbReference>
<dbReference type="GO" id="GO:1990404">
    <property type="term" value="F:NAD+-protein mono-ADP-ribosyltransferase activity"/>
    <property type="evidence" value="ECO:0007669"/>
    <property type="project" value="TreeGrafter"/>
</dbReference>
<dbReference type="PANTHER" id="PTHR45740">
    <property type="entry name" value="POLY [ADP-RIBOSE] POLYMERASE"/>
    <property type="match status" value="1"/>
</dbReference>
<evidence type="ECO:0000313" key="3">
    <source>
        <dbReference type="Proteomes" id="UP001208570"/>
    </source>
</evidence>
<dbReference type="EMBL" id="JAODUP010000744">
    <property type="protein sequence ID" value="KAK2144606.1"/>
    <property type="molecule type" value="Genomic_DNA"/>
</dbReference>